<accession>A0ABQ6I6T4</accession>
<evidence type="ECO:0000313" key="2">
    <source>
        <dbReference type="Proteomes" id="UP001157091"/>
    </source>
</evidence>
<dbReference type="EMBL" id="BSUK01000001">
    <property type="protein sequence ID" value="GMA26152.1"/>
    <property type="molecule type" value="Genomic_DNA"/>
</dbReference>
<dbReference type="RefSeq" id="WP_284294508.1">
    <property type="nucleotide sequence ID" value="NZ_BSUK01000001.1"/>
</dbReference>
<evidence type="ECO:0000313" key="1">
    <source>
        <dbReference type="EMBL" id="GMA26152.1"/>
    </source>
</evidence>
<dbReference type="Proteomes" id="UP001157091">
    <property type="component" value="Unassembled WGS sequence"/>
</dbReference>
<keyword evidence="2" id="KW-1185">Reference proteome</keyword>
<sequence length="74" mass="8475">MSNQEDIETFDAEWFGQRVGGKSADWVGRHLDEIPHHMVGRTPRFTRQNVADYLASTLVAPRYMETTGPRKANQ</sequence>
<gene>
    <name evidence="1" type="ORF">GCM10025864_39110</name>
</gene>
<name>A0ABQ6I6T4_9MICO</name>
<organism evidence="1 2">
    <name type="scientific">Luteimicrobium album</name>
    <dbReference type="NCBI Taxonomy" id="1054550"/>
    <lineage>
        <taxon>Bacteria</taxon>
        <taxon>Bacillati</taxon>
        <taxon>Actinomycetota</taxon>
        <taxon>Actinomycetes</taxon>
        <taxon>Micrococcales</taxon>
        <taxon>Luteimicrobium</taxon>
    </lineage>
</organism>
<comment type="caution">
    <text evidence="1">The sequence shown here is derived from an EMBL/GenBank/DDBJ whole genome shotgun (WGS) entry which is preliminary data.</text>
</comment>
<protein>
    <submittedName>
        <fullName evidence="1">Uncharacterized protein</fullName>
    </submittedName>
</protein>
<reference evidence="2" key="1">
    <citation type="journal article" date="2019" name="Int. J. Syst. Evol. Microbiol.">
        <title>The Global Catalogue of Microorganisms (GCM) 10K type strain sequencing project: providing services to taxonomists for standard genome sequencing and annotation.</title>
        <authorList>
            <consortium name="The Broad Institute Genomics Platform"/>
            <consortium name="The Broad Institute Genome Sequencing Center for Infectious Disease"/>
            <person name="Wu L."/>
            <person name="Ma J."/>
        </authorList>
    </citation>
    <scope>NUCLEOTIDE SEQUENCE [LARGE SCALE GENOMIC DNA]</scope>
    <source>
        <strain evidence="2">NBRC 106348</strain>
    </source>
</reference>
<proteinExistence type="predicted"/>